<organism evidence="1 2">
    <name type="scientific">Pseudomonas fluorescens</name>
    <dbReference type="NCBI Taxonomy" id="294"/>
    <lineage>
        <taxon>Bacteria</taxon>
        <taxon>Pseudomonadati</taxon>
        <taxon>Pseudomonadota</taxon>
        <taxon>Gammaproteobacteria</taxon>
        <taxon>Pseudomonadales</taxon>
        <taxon>Pseudomonadaceae</taxon>
        <taxon>Pseudomonas</taxon>
    </lineage>
</organism>
<protein>
    <submittedName>
        <fullName evidence="1">Uncharacterized protein</fullName>
    </submittedName>
</protein>
<proteinExistence type="predicted"/>
<dbReference type="AlphaFoldDB" id="A0AAE2AZY6"/>
<dbReference type="Proteomes" id="UP000032086">
    <property type="component" value="Unassembled WGS sequence"/>
</dbReference>
<name>A0AAE2AZY6_PSEFL</name>
<comment type="caution">
    <text evidence="1">The sequence shown here is derived from an EMBL/GenBank/DDBJ whole genome shotgun (WGS) entry which is preliminary data.</text>
</comment>
<reference evidence="1 2" key="1">
    <citation type="submission" date="2014-12" db="EMBL/GenBank/DDBJ databases">
        <title>16Stimator: statistical estimation of ribosomal gene copy numbers from draft genome assemblies.</title>
        <authorList>
            <person name="Perisin M.A."/>
            <person name="Vetter M."/>
            <person name="Gilbert J.A."/>
            <person name="Bergelson J."/>
        </authorList>
    </citation>
    <scope>NUCLEOTIDE SEQUENCE [LARGE SCALE GENOMIC DNA]</scope>
    <source>
        <strain evidence="1 2">MEP34</strain>
    </source>
</reference>
<accession>A0AAE2AZY6</accession>
<gene>
    <name evidence="1" type="ORF">RU10_01530</name>
</gene>
<evidence type="ECO:0000313" key="1">
    <source>
        <dbReference type="EMBL" id="KIP97126.1"/>
    </source>
</evidence>
<evidence type="ECO:0000313" key="2">
    <source>
        <dbReference type="Proteomes" id="UP000032086"/>
    </source>
</evidence>
<dbReference type="EMBL" id="JXQY01000004">
    <property type="protein sequence ID" value="KIP97126.1"/>
    <property type="molecule type" value="Genomic_DNA"/>
</dbReference>
<sequence>MSRLSDYSDQHILDIIHAAGYVRLSGQHSNGQSVHELIHSCGMVNLKDSKTLLSDKRHCGFIPCHPRGKLSLLYLKTIATRLGLDDVTHDQEGQTELRRLTISANDLLRWTKGDAVMTQSWHTVRSRALSCKKGTFFQSDATRRKPRSAELSLSTLALCCAPKRLALPASMPARRADKVEYTHIACGGTVALRFVELQQWSETRCPHCHSLEKTALDAFKAFLLDFEMTFDGTLEVMERKSQVKRSQAISITCNLCHQRNDARSYDLVRYRGFTYCDNPGCSNTYLPADRTCEPDQYYIDLLRTHGIRKFADGQRLFPRSMRYLKQPSAASPKGAKKPLRKYEIVQQALDLPVNTRLAEFTDDDLRSAFQHAIDAGATNIGAVRAKLPNDINNFISRRRMAGDFVHHRVLANMGIRFKRSYEIASLHDAIECIRDTKSATWAEFVSRYPGASTSIIEQGLKEDVMASFGWTSLVNYSRLTNQQLLDKAGELRHAEQLDTLALLERAYGSLIRNIRERGLTADLCAAQGFEQTAVWQGMSLDDLVRHIRDNDFASSSDWHASSSGSYKYAATQNWVREISKRFNWGIYRGLNGFSYDSLPETIVANLLHLADYEFIDHPPIEHFPGVGGGRPTADFLIDSPPLWIEVWAYRTDDVVSGKLASYPSTRKHKEAGYLAHAMPLCSLEGGLFYRPYLLDGKQYRRGMGSFVEHACNRLTAHGLPIVYTPELLAELRQSVHNQSDSAFIQL</sequence>